<evidence type="ECO:0000256" key="12">
    <source>
        <dbReference type="SAM" id="Phobius"/>
    </source>
</evidence>
<feature type="repeat" description="Solcar" evidence="10">
    <location>
        <begin position="229"/>
        <end position="316"/>
    </location>
</feature>
<dbReference type="PROSITE" id="PS50920">
    <property type="entry name" value="SOLCAR"/>
    <property type="match status" value="3"/>
</dbReference>
<evidence type="ECO:0000256" key="1">
    <source>
        <dbReference type="ARBA" id="ARBA00004448"/>
    </source>
</evidence>
<comment type="subcellular location">
    <subcellularLocation>
        <location evidence="1">Mitochondrion inner membrane</location>
        <topology evidence="1">Multi-pass membrane protein</topology>
    </subcellularLocation>
</comment>
<dbReference type="InterPro" id="IPR052465">
    <property type="entry name" value="Mito_NAD+_Carrier"/>
</dbReference>
<evidence type="ECO:0008006" key="15">
    <source>
        <dbReference type="Google" id="ProtNLM"/>
    </source>
</evidence>
<comment type="caution">
    <text evidence="13">The sequence shown here is derived from an EMBL/GenBank/DDBJ whole genome shotgun (WGS) entry which is preliminary data.</text>
</comment>
<evidence type="ECO:0000256" key="6">
    <source>
        <dbReference type="ARBA" id="ARBA00022792"/>
    </source>
</evidence>
<evidence type="ECO:0000256" key="5">
    <source>
        <dbReference type="ARBA" id="ARBA00022737"/>
    </source>
</evidence>
<accession>A0ABQ9FYE5</accession>
<evidence type="ECO:0000256" key="7">
    <source>
        <dbReference type="ARBA" id="ARBA00022989"/>
    </source>
</evidence>
<feature type="transmembrane region" description="Helical" evidence="12">
    <location>
        <begin position="300"/>
        <end position="318"/>
    </location>
</feature>
<evidence type="ECO:0000256" key="11">
    <source>
        <dbReference type="RuleBase" id="RU000488"/>
    </source>
</evidence>
<feature type="repeat" description="Solcar" evidence="10">
    <location>
        <begin position="47"/>
        <end position="127"/>
    </location>
</feature>
<name>A0ABQ9FYE5_TEGGR</name>
<keyword evidence="7 12" id="KW-1133">Transmembrane helix</keyword>
<dbReference type="Proteomes" id="UP001217089">
    <property type="component" value="Unassembled WGS sequence"/>
</dbReference>
<sequence length="504" mass="58322">MAREDIQITKDIHSNGQEAVLQHPLVLHNEEGTITPTNTRSLILFHFKPHSEFLCGWGAAFVNITLTFPINKIMFRQQLHGVRSVKAIVQIKNEGIRNLYRGLLSPLLQKTTSMAIMFGIYYECQRWLHEQVPSMWVPETRAISALIAGTAEASLCPFERIQVLMQDRNYQHRFNNTFHAFRELRHYGFREYYRGLSAILLRNGPSNVPFFLTRDYLQETLPLAQSTAQKFAQDFLSGAFLGAMLSTLFYPLNVVKVRMQSHLGGEFEGVLVIFKKVMEERNYSFRKLFRGVPINYTRSFISWGIINATEINIVLLIVPDRTRRALVFNISDLLYLVGFRIVSHILYLTVPISEVMSQGQIIDLTLVGNVGGFALTGVTISLNLKREKIILMFLNHEGHRIIKRKLIIYQGALRRDLLKPWRYIAYKIPRLVDKIGKNDLKFISRQCAANKRKGLNHVHLFTELCPLIGYVLDSTFFQQFYLKSQKTIRMNNLYAVTILEHFKY</sequence>
<evidence type="ECO:0000256" key="8">
    <source>
        <dbReference type="ARBA" id="ARBA00023128"/>
    </source>
</evidence>
<evidence type="ECO:0000256" key="9">
    <source>
        <dbReference type="ARBA" id="ARBA00023136"/>
    </source>
</evidence>
<evidence type="ECO:0000256" key="2">
    <source>
        <dbReference type="ARBA" id="ARBA00006375"/>
    </source>
</evidence>
<dbReference type="Gene3D" id="1.50.40.10">
    <property type="entry name" value="Mitochondrial carrier domain"/>
    <property type="match status" value="1"/>
</dbReference>
<evidence type="ECO:0000256" key="3">
    <source>
        <dbReference type="ARBA" id="ARBA00022448"/>
    </source>
</evidence>
<protein>
    <recommendedName>
        <fullName evidence="15">Solute carrier family 25 member 51</fullName>
    </recommendedName>
</protein>
<feature type="repeat" description="Solcar" evidence="10">
    <location>
        <begin position="140"/>
        <end position="220"/>
    </location>
</feature>
<feature type="transmembrane region" description="Helical" evidence="12">
    <location>
        <begin position="361"/>
        <end position="384"/>
    </location>
</feature>
<keyword evidence="8" id="KW-0496">Mitochondrion</keyword>
<evidence type="ECO:0000313" key="13">
    <source>
        <dbReference type="EMBL" id="KAJ8322234.1"/>
    </source>
</evidence>
<keyword evidence="14" id="KW-1185">Reference proteome</keyword>
<keyword evidence="9 10" id="KW-0472">Membrane</keyword>
<dbReference type="PANTHER" id="PTHR46131">
    <property type="entry name" value="SD08549P"/>
    <property type="match status" value="1"/>
</dbReference>
<keyword evidence="3 11" id="KW-0813">Transport</keyword>
<dbReference type="InterPro" id="IPR018108">
    <property type="entry name" value="MCP_transmembrane"/>
</dbReference>
<evidence type="ECO:0000256" key="4">
    <source>
        <dbReference type="ARBA" id="ARBA00022692"/>
    </source>
</evidence>
<comment type="similarity">
    <text evidence="2 11">Belongs to the mitochondrial carrier (TC 2.A.29) family.</text>
</comment>
<proteinExistence type="inferred from homology"/>
<feature type="transmembrane region" description="Helical" evidence="12">
    <location>
        <begin position="325"/>
        <end position="349"/>
    </location>
</feature>
<organism evidence="13 14">
    <name type="scientific">Tegillarca granosa</name>
    <name type="common">Malaysian cockle</name>
    <name type="synonym">Anadara granosa</name>
    <dbReference type="NCBI Taxonomy" id="220873"/>
    <lineage>
        <taxon>Eukaryota</taxon>
        <taxon>Metazoa</taxon>
        <taxon>Spiralia</taxon>
        <taxon>Lophotrochozoa</taxon>
        <taxon>Mollusca</taxon>
        <taxon>Bivalvia</taxon>
        <taxon>Autobranchia</taxon>
        <taxon>Pteriomorphia</taxon>
        <taxon>Arcoida</taxon>
        <taxon>Arcoidea</taxon>
        <taxon>Arcidae</taxon>
        <taxon>Tegillarca</taxon>
    </lineage>
</organism>
<dbReference type="SUPFAM" id="SSF103506">
    <property type="entry name" value="Mitochondrial carrier"/>
    <property type="match status" value="1"/>
</dbReference>
<reference evidence="13 14" key="1">
    <citation type="submission" date="2022-12" db="EMBL/GenBank/DDBJ databases">
        <title>Chromosome-level genome of Tegillarca granosa.</title>
        <authorList>
            <person name="Kim J."/>
        </authorList>
    </citation>
    <scope>NUCLEOTIDE SEQUENCE [LARGE SCALE GENOMIC DNA]</scope>
    <source>
        <strain evidence="13">Teg-2019</strain>
        <tissue evidence="13">Adductor muscle</tissue>
    </source>
</reference>
<keyword evidence="4 10" id="KW-0812">Transmembrane</keyword>
<gene>
    <name evidence="13" type="ORF">KUTeg_000705</name>
</gene>
<evidence type="ECO:0000313" key="14">
    <source>
        <dbReference type="Proteomes" id="UP001217089"/>
    </source>
</evidence>
<keyword evidence="5" id="KW-0677">Repeat</keyword>
<dbReference type="InterPro" id="IPR023395">
    <property type="entry name" value="MCP_dom_sf"/>
</dbReference>
<evidence type="ECO:0000256" key="10">
    <source>
        <dbReference type="PROSITE-ProRule" id="PRU00282"/>
    </source>
</evidence>
<dbReference type="EMBL" id="JARBDR010000018">
    <property type="protein sequence ID" value="KAJ8322234.1"/>
    <property type="molecule type" value="Genomic_DNA"/>
</dbReference>
<keyword evidence="6" id="KW-0999">Mitochondrion inner membrane</keyword>
<dbReference type="Pfam" id="PF00153">
    <property type="entry name" value="Mito_carr"/>
    <property type="match status" value="3"/>
</dbReference>
<dbReference type="PANTHER" id="PTHR46131:SF1">
    <property type="entry name" value="SD08549P"/>
    <property type="match status" value="1"/>
</dbReference>
<feature type="transmembrane region" description="Helical" evidence="12">
    <location>
        <begin position="235"/>
        <end position="252"/>
    </location>
</feature>